<dbReference type="Gene3D" id="1.10.10.10">
    <property type="entry name" value="Winged helix-like DNA-binding domain superfamily/Winged helix DNA-binding domain"/>
    <property type="match status" value="1"/>
</dbReference>
<evidence type="ECO:0000256" key="4">
    <source>
        <dbReference type="SAM" id="Phobius"/>
    </source>
</evidence>
<dbReference type="Gene3D" id="3.30.420.40">
    <property type="match status" value="2"/>
</dbReference>
<keyword evidence="4" id="KW-1133">Transmembrane helix</keyword>
<dbReference type="AlphaFoldDB" id="F7NMI8"/>
<sequence length="347" mass="37888">MLPIANNTMRVKQVNVELVKTALKALKIGTKSTIANATGLSVATCGNILNELLGRGEVIETDLEESSGGRPAKRFIYNANYAYIACIYVSNEGGTYRVVYAIANLTGEIIERNSSEAESINYEAIDKLIENLTGKYANIKAVGIGIPGIVHKGLIGAGDIEELVDIPLAARLKAKYNLQITVENDVNLTAYGFCQKQRYEEDKTVAVVMFPEGNCSGAGIVIDGRIIRGNTSFAGEVSYLPLNYSQEEQIRQTKNPDVFFSLMVKTIISIIAVINPAIIAVTGGLTRLDTRLDTMEGIARSCEAIIPREHMPQIIIKENMQEDCIHGLISITLESMACDIQLIEKRL</sequence>
<dbReference type="Pfam" id="PF00480">
    <property type="entry name" value="ROK"/>
    <property type="match status" value="1"/>
</dbReference>
<keyword evidence="6" id="KW-1185">Reference proteome</keyword>
<evidence type="ECO:0000256" key="2">
    <source>
        <dbReference type="ARBA" id="ARBA00006479"/>
    </source>
</evidence>
<comment type="similarity">
    <text evidence="2">Belongs to the ROK (NagC/XylR) family.</text>
</comment>
<comment type="caution">
    <text evidence="5">The sequence shown here is derived from an EMBL/GenBank/DDBJ whole genome shotgun (WGS) entry which is preliminary data.</text>
</comment>
<dbReference type="EMBL" id="AFGF01000173">
    <property type="protein sequence ID" value="EGO62728.1"/>
    <property type="molecule type" value="Genomic_DNA"/>
</dbReference>
<dbReference type="CDD" id="cd23763">
    <property type="entry name" value="ASKHA_ATPase_ROK"/>
    <property type="match status" value="1"/>
</dbReference>
<dbReference type="Proteomes" id="UP000003240">
    <property type="component" value="Unassembled WGS sequence"/>
</dbReference>
<keyword evidence="3" id="KW-0859">Xylose metabolism</keyword>
<keyword evidence="4" id="KW-0812">Transmembrane</keyword>
<evidence type="ECO:0000256" key="1">
    <source>
        <dbReference type="ARBA" id="ARBA00002486"/>
    </source>
</evidence>
<accession>F7NMI8</accession>
<protein>
    <submittedName>
        <fullName evidence="5">ROK family protein</fullName>
    </submittedName>
</protein>
<dbReference type="InterPro" id="IPR000600">
    <property type="entry name" value="ROK"/>
</dbReference>
<feature type="transmembrane region" description="Helical" evidence="4">
    <location>
        <begin position="258"/>
        <end position="285"/>
    </location>
</feature>
<dbReference type="PANTHER" id="PTHR18964">
    <property type="entry name" value="ROK (REPRESSOR, ORF, KINASE) FAMILY"/>
    <property type="match status" value="1"/>
</dbReference>
<name>F7NMI8_9FIRM</name>
<organism evidence="5 6">
    <name type="scientific">Acetonema longum DSM 6540</name>
    <dbReference type="NCBI Taxonomy" id="1009370"/>
    <lineage>
        <taxon>Bacteria</taxon>
        <taxon>Bacillati</taxon>
        <taxon>Bacillota</taxon>
        <taxon>Negativicutes</taxon>
        <taxon>Acetonemataceae</taxon>
        <taxon>Acetonema</taxon>
    </lineage>
</organism>
<dbReference type="SUPFAM" id="SSF46785">
    <property type="entry name" value="Winged helix' DNA-binding domain"/>
    <property type="match status" value="1"/>
</dbReference>
<dbReference type="SUPFAM" id="SSF53067">
    <property type="entry name" value="Actin-like ATPase domain"/>
    <property type="match status" value="1"/>
</dbReference>
<evidence type="ECO:0000313" key="5">
    <source>
        <dbReference type="EMBL" id="EGO62728.1"/>
    </source>
</evidence>
<dbReference type="PANTHER" id="PTHR18964:SF149">
    <property type="entry name" value="BIFUNCTIONAL UDP-N-ACETYLGLUCOSAMINE 2-EPIMERASE_N-ACETYLMANNOSAMINE KINASE"/>
    <property type="match status" value="1"/>
</dbReference>
<proteinExistence type="inferred from homology"/>
<dbReference type="GO" id="GO:0042732">
    <property type="term" value="P:D-xylose metabolic process"/>
    <property type="evidence" value="ECO:0007669"/>
    <property type="project" value="UniProtKB-KW"/>
</dbReference>
<comment type="function">
    <text evidence="1">Transcriptional repressor of xylose-utilizing enzymes.</text>
</comment>
<keyword evidence="3" id="KW-0119">Carbohydrate metabolism</keyword>
<keyword evidence="4" id="KW-0472">Membrane</keyword>
<evidence type="ECO:0000313" key="6">
    <source>
        <dbReference type="Proteomes" id="UP000003240"/>
    </source>
</evidence>
<dbReference type="eggNOG" id="COG1940">
    <property type="taxonomic scope" value="Bacteria"/>
</dbReference>
<dbReference type="OrthoDB" id="6501901at2"/>
<reference evidence="5 6" key="1">
    <citation type="journal article" date="2011" name="EMBO J.">
        <title>Structural diversity of bacterial flagellar motors.</title>
        <authorList>
            <person name="Chen S."/>
            <person name="Beeby M."/>
            <person name="Murphy G.E."/>
            <person name="Leadbetter J.R."/>
            <person name="Hendrixson D.R."/>
            <person name="Briegel A."/>
            <person name="Li Z."/>
            <person name="Shi J."/>
            <person name="Tocheva E.I."/>
            <person name="Muller A."/>
            <person name="Dobro M.J."/>
            <person name="Jensen G.J."/>
        </authorList>
    </citation>
    <scope>NUCLEOTIDE SEQUENCE [LARGE SCALE GENOMIC DNA]</scope>
    <source>
        <strain evidence="5 6">DSM 6540</strain>
    </source>
</reference>
<dbReference type="InterPro" id="IPR036390">
    <property type="entry name" value="WH_DNA-bd_sf"/>
</dbReference>
<gene>
    <name evidence="5" type="ORF">ALO_16592</name>
</gene>
<dbReference type="STRING" id="1009370.ALO_16592"/>
<evidence type="ECO:0000256" key="3">
    <source>
        <dbReference type="ARBA" id="ARBA00022629"/>
    </source>
</evidence>
<dbReference type="InterPro" id="IPR043129">
    <property type="entry name" value="ATPase_NBD"/>
</dbReference>
<dbReference type="InterPro" id="IPR036388">
    <property type="entry name" value="WH-like_DNA-bd_sf"/>
</dbReference>